<dbReference type="InterPro" id="IPR009040">
    <property type="entry name" value="Ferritin-like_diiron"/>
</dbReference>
<proteinExistence type="predicted"/>
<sequence length="166" mass="18355">MSTRDNLAEAFAGESQANRKYLAFAKKAEAEGLPQVAKLFRAAAHAETVHAHAHLRAMDGIKNTVENLKEAIEGEGFEFQKMYPPFVEQAKQEGHRAAENSFKFALAVEEIHHDLYQQALAAVQNGVDLADRAVYVCEVCGNTVYDEAPDKCAICMVPKDKFTRIA</sequence>
<name>A0ABX8LCP5_9BACT</name>
<dbReference type="RefSeq" id="WP_217285791.1">
    <property type="nucleotide sequence ID" value="NZ_CP077683.1"/>
</dbReference>
<keyword evidence="1" id="KW-0813">Transport</keyword>
<protein>
    <submittedName>
        <fullName evidence="4">Rubrerythrin family protein</fullName>
    </submittedName>
</protein>
<dbReference type="InterPro" id="IPR052753">
    <property type="entry name" value="Rbr2/Nigerythrin"/>
</dbReference>
<dbReference type="CDD" id="cd00729">
    <property type="entry name" value="rubredoxin_SM"/>
    <property type="match status" value="1"/>
</dbReference>
<dbReference type="Pfam" id="PF21349">
    <property type="entry name" value="RUBY_RBDX"/>
    <property type="match status" value="1"/>
</dbReference>
<reference evidence="4 5" key="1">
    <citation type="submission" date="2021-06" db="EMBL/GenBank/DDBJ databases">
        <title>Gemonas diversity in paddy soil.</title>
        <authorList>
            <person name="Liu G."/>
        </authorList>
    </citation>
    <scope>NUCLEOTIDE SEQUENCE [LARGE SCALE GENOMIC DNA]</scope>
    <source>
        <strain evidence="4 5">RG2</strain>
    </source>
</reference>
<dbReference type="EMBL" id="CP077683">
    <property type="protein sequence ID" value="QXE89096.1"/>
    <property type="molecule type" value="Genomic_DNA"/>
</dbReference>
<dbReference type="CDD" id="cd01041">
    <property type="entry name" value="Rubrerythrin"/>
    <property type="match status" value="1"/>
</dbReference>
<evidence type="ECO:0000256" key="1">
    <source>
        <dbReference type="ARBA" id="ARBA00022448"/>
    </source>
</evidence>
<keyword evidence="2" id="KW-0249">Electron transport</keyword>
<gene>
    <name evidence="4" type="ORF">KP001_11520</name>
</gene>
<organism evidence="4 5">
    <name type="scientific">Geomonas subterranea</name>
    <dbReference type="NCBI Taxonomy" id="2847989"/>
    <lineage>
        <taxon>Bacteria</taxon>
        <taxon>Pseudomonadati</taxon>
        <taxon>Thermodesulfobacteriota</taxon>
        <taxon>Desulfuromonadia</taxon>
        <taxon>Geobacterales</taxon>
        <taxon>Geobacteraceae</taxon>
        <taxon>Geomonas</taxon>
    </lineage>
</organism>
<evidence type="ECO:0000313" key="4">
    <source>
        <dbReference type="EMBL" id="QXE89096.1"/>
    </source>
</evidence>
<dbReference type="PANTHER" id="PTHR33746:SF4">
    <property type="entry name" value="RUBRERYTHRIN"/>
    <property type="match status" value="1"/>
</dbReference>
<dbReference type="InterPro" id="IPR003251">
    <property type="entry name" value="Rr_diiron-bd_dom"/>
</dbReference>
<evidence type="ECO:0000259" key="3">
    <source>
        <dbReference type="PROSITE" id="PS50905"/>
    </source>
</evidence>
<evidence type="ECO:0000313" key="5">
    <source>
        <dbReference type="Proteomes" id="UP000683559"/>
    </source>
</evidence>
<dbReference type="PROSITE" id="PS50905">
    <property type="entry name" value="FERRITIN_LIKE"/>
    <property type="match status" value="1"/>
</dbReference>
<evidence type="ECO:0000256" key="2">
    <source>
        <dbReference type="ARBA" id="ARBA00022982"/>
    </source>
</evidence>
<feature type="domain" description="Ferritin-like diiron" evidence="3">
    <location>
        <begin position="1"/>
        <end position="127"/>
    </location>
</feature>
<accession>A0ABX8LCP5</accession>
<dbReference type="InterPro" id="IPR048574">
    <property type="entry name" value="RUBY_RBDX"/>
</dbReference>
<dbReference type="PANTHER" id="PTHR33746">
    <property type="entry name" value="RUBRERYTHRIN"/>
    <property type="match status" value="1"/>
</dbReference>
<dbReference type="Pfam" id="PF02915">
    <property type="entry name" value="Rubrerythrin"/>
    <property type="match status" value="1"/>
</dbReference>
<dbReference type="Proteomes" id="UP000683559">
    <property type="component" value="Chromosome"/>
</dbReference>
<keyword evidence="5" id="KW-1185">Reference proteome</keyword>